<reference evidence="2" key="1">
    <citation type="submission" date="2021-01" db="EMBL/GenBank/DDBJ databases">
        <title>Modified the classification status of verrucomicrobia.</title>
        <authorList>
            <person name="Feng X."/>
        </authorList>
    </citation>
    <scope>NUCLEOTIDE SEQUENCE</scope>
    <source>
        <strain evidence="2">5K15</strain>
    </source>
</reference>
<dbReference type="Proteomes" id="UP000634206">
    <property type="component" value="Unassembled WGS sequence"/>
</dbReference>
<evidence type="ECO:0000256" key="1">
    <source>
        <dbReference type="SAM" id="SignalP"/>
    </source>
</evidence>
<keyword evidence="3" id="KW-1185">Reference proteome</keyword>
<dbReference type="PROSITE" id="PS51257">
    <property type="entry name" value="PROKAR_LIPOPROTEIN"/>
    <property type="match status" value="1"/>
</dbReference>
<comment type="caution">
    <text evidence="2">The sequence shown here is derived from an EMBL/GenBank/DDBJ whole genome shotgun (WGS) entry which is preliminary data.</text>
</comment>
<organism evidence="2 3">
    <name type="scientific">Oceaniferula flava</name>
    <dbReference type="NCBI Taxonomy" id="2800421"/>
    <lineage>
        <taxon>Bacteria</taxon>
        <taxon>Pseudomonadati</taxon>
        <taxon>Verrucomicrobiota</taxon>
        <taxon>Verrucomicrobiia</taxon>
        <taxon>Verrucomicrobiales</taxon>
        <taxon>Verrucomicrobiaceae</taxon>
        <taxon>Oceaniferula</taxon>
    </lineage>
</organism>
<protein>
    <recommendedName>
        <fullName evidence="4">Metallothionein</fullName>
    </recommendedName>
</protein>
<feature type="chain" id="PRO_5042243007" description="Metallothionein" evidence="1">
    <location>
        <begin position="26"/>
        <end position="73"/>
    </location>
</feature>
<accession>A0AAE2SF87</accession>
<name>A0AAE2SF87_9BACT</name>
<dbReference type="EMBL" id="JAENIG010000008">
    <property type="protein sequence ID" value="MBK1855819.1"/>
    <property type="molecule type" value="Genomic_DNA"/>
</dbReference>
<evidence type="ECO:0000313" key="3">
    <source>
        <dbReference type="Proteomes" id="UP000634206"/>
    </source>
</evidence>
<proteinExistence type="predicted"/>
<dbReference type="AlphaFoldDB" id="A0AAE2SF87"/>
<feature type="signal peptide" evidence="1">
    <location>
        <begin position="1"/>
        <end position="25"/>
    </location>
</feature>
<sequence length="73" mass="7250">MKKVIQSLSVMPLLAISAFALSSCAATSGPGCAGGCKKACCATKSCDSGCTDCASKKKECKADCTKACCSAKS</sequence>
<evidence type="ECO:0008006" key="4">
    <source>
        <dbReference type="Google" id="ProtNLM"/>
    </source>
</evidence>
<keyword evidence="1" id="KW-0732">Signal</keyword>
<dbReference type="RefSeq" id="WP_309490431.1">
    <property type="nucleotide sequence ID" value="NZ_JAENIG010000008.1"/>
</dbReference>
<evidence type="ECO:0000313" key="2">
    <source>
        <dbReference type="EMBL" id="MBK1855819.1"/>
    </source>
</evidence>
<gene>
    <name evidence="2" type="ORF">JIN83_12675</name>
</gene>